<feature type="signal peptide" evidence="2">
    <location>
        <begin position="1"/>
        <end position="23"/>
    </location>
</feature>
<feature type="chain" id="PRO_5010370926" evidence="2">
    <location>
        <begin position="24"/>
        <end position="194"/>
    </location>
</feature>
<accession>A0A1H4RQF4</accession>
<protein>
    <submittedName>
        <fullName evidence="4">PEP-CTERM protein-sorting domain-containing protein</fullName>
    </submittedName>
</protein>
<reference evidence="4 5" key="1">
    <citation type="submission" date="2016-10" db="EMBL/GenBank/DDBJ databases">
        <authorList>
            <person name="de Groot N.N."/>
        </authorList>
    </citation>
    <scope>NUCLEOTIDE SEQUENCE [LARGE SCALE GENOMIC DNA]</scope>
    <source>
        <strain evidence="4 5">GAS522</strain>
    </source>
</reference>
<evidence type="ECO:0000256" key="1">
    <source>
        <dbReference type="SAM" id="Phobius"/>
    </source>
</evidence>
<dbReference type="OrthoDB" id="5292073at2"/>
<organism evidence="4 5">
    <name type="scientific">Bradyrhizobium lablabi</name>
    <dbReference type="NCBI Taxonomy" id="722472"/>
    <lineage>
        <taxon>Bacteria</taxon>
        <taxon>Pseudomonadati</taxon>
        <taxon>Pseudomonadota</taxon>
        <taxon>Alphaproteobacteria</taxon>
        <taxon>Hyphomicrobiales</taxon>
        <taxon>Nitrobacteraceae</taxon>
        <taxon>Bradyrhizobium</taxon>
    </lineage>
</organism>
<proteinExistence type="predicted"/>
<evidence type="ECO:0000313" key="4">
    <source>
        <dbReference type="EMBL" id="SEC34038.1"/>
    </source>
</evidence>
<keyword evidence="1" id="KW-0812">Transmembrane</keyword>
<feature type="domain" description="Ice-binding protein C-terminal" evidence="3">
    <location>
        <begin position="161"/>
        <end position="186"/>
    </location>
</feature>
<keyword evidence="1" id="KW-0472">Membrane</keyword>
<dbReference type="Pfam" id="PF07589">
    <property type="entry name" value="PEP-CTERM"/>
    <property type="match status" value="1"/>
</dbReference>
<evidence type="ECO:0000259" key="3">
    <source>
        <dbReference type="Pfam" id="PF07589"/>
    </source>
</evidence>
<dbReference type="AlphaFoldDB" id="A0A1H4RQF4"/>
<dbReference type="Proteomes" id="UP000183208">
    <property type="component" value="Unassembled WGS sequence"/>
</dbReference>
<dbReference type="NCBIfam" id="TIGR02595">
    <property type="entry name" value="PEP_CTERM"/>
    <property type="match status" value="1"/>
</dbReference>
<dbReference type="NCBIfam" id="NF035944">
    <property type="entry name" value="PEPxxWA-CTERM"/>
    <property type="match status" value="1"/>
</dbReference>
<dbReference type="InterPro" id="IPR013424">
    <property type="entry name" value="Ice-binding_C"/>
</dbReference>
<dbReference type="EMBL" id="FNTI01000001">
    <property type="protein sequence ID" value="SEC34038.1"/>
    <property type="molecule type" value="Genomic_DNA"/>
</dbReference>
<evidence type="ECO:0000256" key="2">
    <source>
        <dbReference type="SAM" id="SignalP"/>
    </source>
</evidence>
<gene>
    <name evidence="4" type="ORF">SAMN05444171_1183</name>
</gene>
<name>A0A1H4RQF4_9BRAD</name>
<feature type="transmembrane region" description="Helical" evidence="1">
    <location>
        <begin position="166"/>
        <end position="183"/>
    </location>
</feature>
<keyword evidence="2" id="KW-0732">Signal</keyword>
<evidence type="ECO:0000313" key="5">
    <source>
        <dbReference type="Proteomes" id="UP000183208"/>
    </source>
</evidence>
<sequence>MNIKSVSLFIGLAFGASATHASAATYTYTGTPSFGNESYVTATAELNCVGPCAAGDYLYSSDITAFSLSVHSKTTELLESVSSNTPGVTLDGWVDYLRLNELGQVTSWFLYLNGNGADAPLIYTIGNAAGFPTMDYGLRGTCDSAETYVNTDTAGTWQVAAVPEPATWAMLLLGFAGVGFMAYRRKSGAALMAA</sequence>
<keyword evidence="1" id="KW-1133">Transmembrane helix</keyword>